<gene>
    <name evidence="4" type="primary">rplO</name>
    <name evidence="7" type="ORF">A3F25_02900</name>
</gene>
<dbReference type="InterPro" id="IPR021131">
    <property type="entry name" value="Ribosomal_uL15/eL18"/>
</dbReference>
<name>A0A1F8G2N0_9BACT</name>
<dbReference type="STRING" id="1802689.A3F25_02900"/>
<comment type="similarity">
    <text evidence="1 4">Belongs to the universal ribosomal protein uL15 family.</text>
</comment>
<evidence type="ECO:0000313" key="7">
    <source>
        <dbReference type="EMBL" id="OGN19038.1"/>
    </source>
</evidence>
<sequence>MELHKLPKSKANPKSRRVGRGGKKGFSSGRGSKGQKARSGVHQGADFRGGDTPIWKLFPKRRGANKKTPIKHRFFQLRNADSAVFNLERIDRLFSAGDTVSVAVLRERRMIRPIQKKIKILGQGVLTKPINFSGLKLSAQTKEKILQAGGRVEE</sequence>
<evidence type="ECO:0000256" key="4">
    <source>
        <dbReference type="HAMAP-Rule" id="MF_01341"/>
    </source>
</evidence>
<feature type="region of interest" description="Disordered" evidence="5">
    <location>
        <begin position="1"/>
        <end position="54"/>
    </location>
</feature>
<dbReference type="InterPro" id="IPR036227">
    <property type="entry name" value="Ribosomal_uL15/eL18_sf"/>
</dbReference>
<dbReference type="AlphaFoldDB" id="A0A1F8G2N0"/>
<dbReference type="GO" id="GO:0006412">
    <property type="term" value="P:translation"/>
    <property type="evidence" value="ECO:0007669"/>
    <property type="project" value="UniProtKB-UniRule"/>
</dbReference>
<dbReference type="Gene3D" id="3.100.10.10">
    <property type="match status" value="1"/>
</dbReference>
<dbReference type="GO" id="GO:0022625">
    <property type="term" value="C:cytosolic large ribosomal subunit"/>
    <property type="evidence" value="ECO:0007669"/>
    <property type="project" value="TreeGrafter"/>
</dbReference>
<dbReference type="PANTHER" id="PTHR12934:SF11">
    <property type="entry name" value="LARGE RIBOSOMAL SUBUNIT PROTEIN UL15M"/>
    <property type="match status" value="1"/>
</dbReference>
<comment type="subunit">
    <text evidence="4">Part of the 50S ribosomal subunit.</text>
</comment>
<proteinExistence type="inferred from homology"/>
<evidence type="ECO:0000256" key="5">
    <source>
        <dbReference type="SAM" id="MobiDB-lite"/>
    </source>
</evidence>
<organism evidence="7 8">
    <name type="scientific">Candidatus Yanofskybacteria bacterium RIFCSPHIGHO2_12_FULL_45_19b</name>
    <dbReference type="NCBI Taxonomy" id="1802689"/>
    <lineage>
        <taxon>Bacteria</taxon>
        <taxon>Candidatus Yanofskyibacteriota</taxon>
    </lineage>
</organism>
<protein>
    <recommendedName>
        <fullName evidence="4">Large ribosomal subunit protein uL15</fullName>
    </recommendedName>
</protein>
<keyword evidence="4" id="KW-0694">RNA-binding</keyword>
<evidence type="ECO:0000256" key="3">
    <source>
        <dbReference type="ARBA" id="ARBA00023274"/>
    </source>
</evidence>
<dbReference type="EMBL" id="MGKD01000024">
    <property type="protein sequence ID" value="OGN19038.1"/>
    <property type="molecule type" value="Genomic_DNA"/>
</dbReference>
<comment type="function">
    <text evidence="4">Binds to the 23S rRNA.</text>
</comment>
<feature type="compositionally biased region" description="Basic residues" evidence="5">
    <location>
        <begin position="1"/>
        <end position="23"/>
    </location>
</feature>
<feature type="domain" description="Large ribosomal subunit protein uL15/eL18" evidence="6">
    <location>
        <begin position="85"/>
        <end position="153"/>
    </location>
</feature>
<dbReference type="PANTHER" id="PTHR12934">
    <property type="entry name" value="50S RIBOSOMAL PROTEIN L15"/>
    <property type="match status" value="1"/>
</dbReference>
<dbReference type="GO" id="GO:0019843">
    <property type="term" value="F:rRNA binding"/>
    <property type="evidence" value="ECO:0007669"/>
    <property type="project" value="UniProtKB-UniRule"/>
</dbReference>
<dbReference type="HAMAP" id="MF_01341">
    <property type="entry name" value="Ribosomal_uL15"/>
    <property type="match status" value="1"/>
</dbReference>
<dbReference type="Proteomes" id="UP000177478">
    <property type="component" value="Unassembled WGS sequence"/>
</dbReference>
<reference evidence="7 8" key="1">
    <citation type="journal article" date="2016" name="Nat. Commun.">
        <title>Thousands of microbial genomes shed light on interconnected biogeochemical processes in an aquifer system.</title>
        <authorList>
            <person name="Anantharaman K."/>
            <person name="Brown C.T."/>
            <person name="Hug L.A."/>
            <person name="Sharon I."/>
            <person name="Castelle C.J."/>
            <person name="Probst A.J."/>
            <person name="Thomas B.C."/>
            <person name="Singh A."/>
            <person name="Wilkins M.J."/>
            <person name="Karaoz U."/>
            <person name="Brodie E.L."/>
            <person name="Williams K.H."/>
            <person name="Hubbard S.S."/>
            <person name="Banfield J.F."/>
        </authorList>
    </citation>
    <scope>NUCLEOTIDE SEQUENCE [LARGE SCALE GENOMIC DNA]</scope>
</reference>
<dbReference type="GO" id="GO:0003735">
    <property type="term" value="F:structural constituent of ribosome"/>
    <property type="evidence" value="ECO:0007669"/>
    <property type="project" value="InterPro"/>
</dbReference>
<keyword evidence="4" id="KW-0699">rRNA-binding</keyword>
<dbReference type="Pfam" id="PF00828">
    <property type="entry name" value="Ribosomal_L27A"/>
    <property type="match status" value="1"/>
</dbReference>
<dbReference type="NCBIfam" id="TIGR01071">
    <property type="entry name" value="rplO_bact"/>
    <property type="match status" value="1"/>
</dbReference>
<accession>A0A1F8G2N0</accession>
<evidence type="ECO:0000313" key="8">
    <source>
        <dbReference type="Proteomes" id="UP000177478"/>
    </source>
</evidence>
<dbReference type="SUPFAM" id="SSF52080">
    <property type="entry name" value="Ribosomal proteins L15p and L18e"/>
    <property type="match status" value="1"/>
</dbReference>
<evidence type="ECO:0000259" key="6">
    <source>
        <dbReference type="Pfam" id="PF00828"/>
    </source>
</evidence>
<dbReference type="InterPro" id="IPR005749">
    <property type="entry name" value="Ribosomal_uL15_bac-type"/>
</dbReference>
<evidence type="ECO:0000256" key="1">
    <source>
        <dbReference type="ARBA" id="ARBA00007320"/>
    </source>
</evidence>
<evidence type="ECO:0000256" key="2">
    <source>
        <dbReference type="ARBA" id="ARBA00022980"/>
    </source>
</evidence>
<dbReference type="InterPro" id="IPR030878">
    <property type="entry name" value="Ribosomal_uL15"/>
</dbReference>
<comment type="caution">
    <text evidence="7">The sequence shown here is derived from an EMBL/GenBank/DDBJ whole genome shotgun (WGS) entry which is preliminary data.</text>
</comment>
<keyword evidence="2 4" id="KW-0689">Ribosomal protein</keyword>
<keyword evidence="3 4" id="KW-0687">Ribonucleoprotein</keyword>